<evidence type="ECO:0000256" key="1">
    <source>
        <dbReference type="SAM" id="MobiDB-lite"/>
    </source>
</evidence>
<dbReference type="AlphaFoldDB" id="A0A9N9G2F4"/>
<dbReference type="EMBL" id="CAJVPL010001615">
    <property type="protein sequence ID" value="CAG8579984.1"/>
    <property type="molecule type" value="Genomic_DNA"/>
</dbReference>
<organism evidence="2 3">
    <name type="scientific">Ambispora gerdemannii</name>
    <dbReference type="NCBI Taxonomy" id="144530"/>
    <lineage>
        <taxon>Eukaryota</taxon>
        <taxon>Fungi</taxon>
        <taxon>Fungi incertae sedis</taxon>
        <taxon>Mucoromycota</taxon>
        <taxon>Glomeromycotina</taxon>
        <taxon>Glomeromycetes</taxon>
        <taxon>Archaeosporales</taxon>
        <taxon>Ambisporaceae</taxon>
        <taxon>Ambispora</taxon>
    </lineage>
</organism>
<reference evidence="2" key="1">
    <citation type="submission" date="2021-06" db="EMBL/GenBank/DDBJ databases">
        <authorList>
            <person name="Kallberg Y."/>
            <person name="Tangrot J."/>
            <person name="Rosling A."/>
        </authorList>
    </citation>
    <scope>NUCLEOTIDE SEQUENCE</scope>
    <source>
        <strain evidence="2">MT106</strain>
    </source>
</reference>
<evidence type="ECO:0000313" key="3">
    <source>
        <dbReference type="Proteomes" id="UP000789831"/>
    </source>
</evidence>
<evidence type="ECO:0000313" key="2">
    <source>
        <dbReference type="EMBL" id="CAG8579984.1"/>
    </source>
</evidence>
<sequence length="45" mass="5274">MSWDLEDTLSKDQQKQAPYPLDKNNSPLSVDNMAPPFFLHLHKFE</sequence>
<proteinExistence type="predicted"/>
<feature type="non-terminal residue" evidence="2">
    <location>
        <position position="45"/>
    </location>
</feature>
<name>A0A9N9G2F4_9GLOM</name>
<gene>
    <name evidence="2" type="ORF">AGERDE_LOCUS8072</name>
</gene>
<protein>
    <submittedName>
        <fullName evidence="2">1915_t:CDS:1</fullName>
    </submittedName>
</protein>
<dbReference type="Proteomes" id="UP000789831">
    <property type="component" value="Unassembled WGS sequence"/>
</dbReference>
<comment type="caution">
    <text evidence="2">The sequence shown here is derived from an EMBL/GenBank/DDBJ whole genome shotgun (WGS) entry which is preliminary data.</text>
</comment>
<feature type="region of interest" description="Disordered" evidence="1">
    <location>
        <begin position="1"/>
        <end position="28"/>
    </location>
</feature>
<accession>A0A9N9G2F4</accession>
<keyword evidence="3" id="KW-1185">Reference proteome</keyword>